<proteinExistence type="predicted"/>
<keyword evidence="3" id="KW-1185">Reference proteome</keyword>
<evidence type="ECO:0000256" key="1">
    <source>
        <dbReference type="SAM" id="MobiDB-lite"/>
    </source>
</evidence>
<dbReference type="AlphaFoldDB" id="A0A9X3J2Q6"/>
<reference evidence="2" key="1">
    <citation type="submission" date="2022-11" db="EMBL/GenBank/DDBJ databases">
        <title>Minimal conservation of predation-associated metabolite biosynthetic gene clusters underscores biosynthetic potential of Myxococcota including descriptions for ten novel species: Archangium lansinium sp. nov., Myxococcus landrumus sp. nov., Nannocystis bai.</title>
        <authorList>
            <person name="Ahearne A."/>
            <person name="Stevens C."/>
            <person name="Phillips K."/>
        </authorList>
    </citation>
    <scope>NUCLEOTIDE SEQUENCE</scope>
    <source>
        <strain evidence="2">Na p29</strain>
    </source>
</reference>
<dbReference type="EMBL" id="JAPNKE010000002">
    <property type="protein sequence ID" value="MCY1012029.1"/>
    <property type="molecule type" value="Genomic_DNA"/>
</dbReference>
<organism evidence="2 3">
    <name type="scientific">Nannocystis pusilla</name>
    <dbReference type="NCBI Taxonomy" id="889268"/>
    <lineage>
        <taxon>Bacteria</taxon>
        <taxon>Pseudomonadati</taxon>
        <taxon>Myxococcota</taxon>
        <taxon>Polyangia</taxon>
        <taxon>Nannocystales</taxon>
        <taxon>Nannocystaceae</taxon>
        <taxon>Nannocystis</taxon>
    </lineage>
</organism>
<dbReference type="Proteomes" id="UP001150924">
    <property type="component" value="Unassembled WGS sequence"/>
</dbReference>
<evidence type="ECO:0000313" key="2">
    <source>
        <dbReference type="EMBL" id="MCY1012029.1"/>
    </source>
</evidence>
<evidence type="ECO:0000313" key="3">
    <source>
        <dbReference type="Proteomes" id="UP001150924"/>
    </source>
</evidence>
<sequence length="83" mass="8931">MPRISFAPKSNPDLTTPEPQPDPAPRPAREHTGPLSWSLGGAPAARPGPAPAKSERRRESAPSRQPASKDVRRRRSPSSGFRG</sequence>
<name>A0A9X3J2Q6_9BACT</name>
<dbReference type="RefSeq" id="WP_267775364.1">
    <property type="nucleotide sequence ID" value="NZ_JAPNKE010000002.1"/>
</dbReference>
<gene>
    <name evidence="2" type="ORF">OV079_42090</name>
</gene>
<accession>A0A9X3J2Q6</accession>
<feature type="region of interest" description="Disordered" evidence="1">
    <location>
        <begin position="1"/>
        <end position="83"/>
    </location>
</feature>
<comment type="caution">
    <text evidence="2">The sequence shown here is derived from an EMBL/GenBank/DDBJ whole genome shotgun (WGS) entry which is preliminary data.</text>
</comment>
<protein>
    <submittedName>
        <fullName evidence="2">Uncharacterized protein</fullName>
    </submittedName>
</protein>